<dbReference type="InterPro" id="IPR045004">
    <property type="entry name" value="ECH_dom"/>
</dbReference>
<evidence type="ECO:0000256" key="1">
    <source>
        <dbReference type="ARBA" id="ARBA00001709"/>
    </source>
</evidence>
<dbReference type="STRING" id="356660.SAMN05444336_103214"/>
<protein>
    <recommendedName>
        <fullName evidence="2">3-hydroxyisobutyryl-CoA hydrolase</fullName>
        <ecNumber evidence="2">3.1.2.4</ecNumber>
    </recommendedName>
</protein>
<dbReference type="GO" id="GO:0003860">
    <property type="term" value="F:3-hydroxyisobutyryl-CoA hydrolase activity"/>
    <property type="evidence" value="ECO:0007669"/>
    <property type="project" value="UniProtKB-EC"/>
</dbReference>
<dbReference type="OrthoDB" id="9790967at2"/>
<evidence type="ECO:0000256" key="2">
    <source>
        <dbReference type="ARBA" id="ARBA00011915"/>
    </source>
</evidence>
<dbReference type="Pfam" id="PF16113">
    <property type="entry name" value="ECH_2"/>
    <property type="match status" value="1"/>
</dbReference>
<name>A0A1H2YQQ5_9RHOB</name>
<dbReference type="AlphaFoldDB" id="A0A1H2YQQ5"/>
<keyword evidence="6" id="KW-1185">Reference proteome</keyword>
<gene>
    <name evidence="5" type="ORF">SAMN05444336_103214</name>
</gene>
<dbReference type="EMBL" id="FNMZ01000003">
    <property type="protein sequence ID" value="SDX07345.1"/>
    <property type="molecule type" value="Genomic_DNA"/>
</dbReference>
<dbReference type="GO" id="GO:0005829">
    <property type="term" value="C:cytosol"/>
    <property type="evidence" value="ECO:0007669"/>
    <property type="project" value="TreeGrafter"/>
</dbReference>
<dbReference type="PANTHER" id="PTHR43176">
    <property type="entry name" value="3-HYDROXYISOBUTYRYL-COA HYDROLASE-RELATED"/>
    <property type="match status" value="1"/>
</dbReference>
<dbReference type="Proteomes" id="UP000199118">
    <property type="component" value="Unassembled WGS sequence"/>
</dbReference>
<evidence type="ECO:0000313" key="6">
    <source>
        <dbReference type="Proteomes" id="UP000199118"/>
    </source>
</evidence>
<dbReference type="Gene3D" id="3.90.226.10">
    <property type="entry name" value="2-enoyl-CoA Hydratase, Chain A, domain 1"/>
    <property type="match status" value="1"/>
</dbReference>
<feature type="domain" description="Enoyl-CoA hydratase/isomerase" evidence="4">
    <location>
        <begin position="13"/>
        <end position="340"/>
    </location>
</feature>
<reference evidence="5 6" key="1">
    <citation type="submission" date="2016-10" db="EMBL/GenBank/DDBJ databases">
        <authorList>
            <person name="de Groot N.N."/>
        </authorList>
    </citation>
    <scope>NUCLEOTIDE SEQUENCE [LARGE SCALE GENOMIC DNA]</scope>
    <source>
        <strain evidence="5 6">DSM 17890</strain>
    </source>
</reference>
<dbReference type="GO" id="GO:0006574">
    <property type="term" value="P:L-valine catabolic process"/>
    <property type="evidence" value="ECO:0007669"/>
    <property type="project" value="TreeGrafter"/>
</dbReference>
<dbReference type="CDD" id="cd06558">
    <property type="entry name" value="crotonase-like"/>
    <property type="match status" value="1"/>
</dbReference>
<proteinExistence type="predicted"/>
<dbReference type="PANTHER" id="PTHR43176:SF3">
    <property type="entry name" value="3-HYDROXYISOBUTYRYL-COA HYDROLASE, MITOCHONDRIAL"/>
    <property type="match status" value="1"/>
</dbReference>
<sequence>MAELIVAKTGKAGRLTLNRPDQLNALTHGMALGIEAALLEWKDDPEVALVVIDAAPGRAFGAGGDIKAMWAHGSKGDFAFSRGFWTDEYRMNSVISNYPKPVVTVVDGIVMGGGVGVASHASHRVASEKTLLAMPETGIGLLPDVGGTWILANAPGRFGEYLGLTGTRIGVADAILTGFTDSYVPSADLAALIATLEETGDVSAVAKAAKDPKTAVEPAVAPFLESIRAEIESIFDCTTPMAILEDLKASDSAWAQDAAKAIARACPLSVACTLIGVRDTRDMDSLEEALAHELRFTWRSQEIGELNEGVRAQLIDKDRDPKWKWPRLEDVWPDRAMAMFAPLGDNELKL</sequence>
<comment type="catalytic activity">
    <reaction evidence="1">
        <text>3-hydroxy-2-methylpropanoyl-CoA + H2O = 3-hydroxy-2-methylpropanoate + CoA + H(+)</text>
        <dbReference type="Rhea" id="RHEA:20888"/>
        <dbReference type="ChEBI" id="CHEBI:11805"/>
        <dbReference type="ChEBI" id="CHEBI:15377"/>
        <dbReference type="ChEBI" id="CHEBI:15378"/>
        <dbReference type="ChEBI" id="CHEBI:57287"/>
        <dbReference type="ChEBI" id="CHEBI:57340"/>
        <dbReference type="EC" id="3.1.2.4"/>
    </reaction>
</comment>
<organism evidence="5 6">
    <name type="scientific">Albimonas donghaensis</name>
    <dbReference type="NCBI Taxonomy" id="356660"/>
    <lineage>
        <taxon>Bacteria</taxon>
        <taxon>Pseudomonadati</taxon>
        <taxon>Pseudomonadota</taxon>
        <taxon>Alphaproteobacteria</taxon>
        <taxon>Rhodobacterales</taxon>
        <taxon>Paracoccaceae</taxon>
        <taxon>Albimonas</taxon>
    </lineage>
</organism>
<keyword evidence="3" id="KW-0378">Hydrolase</keyword>
<accession>A0A1H2YQQ5</accession>
<evidence type="ECO:0000259" key="4">
    <source>
        <dbReference type="Pfam" id="PF16113"/>
    </source>
</evidence>
<dbReference type="SUPFAM" id="SSF52096">
    <property type="entry name" value="ClpP/crotonase"/>
    <property type="match status" value="1"/>
</dbReference>
<dbReference type="InterPro" id="IPR032259">
    <property type="entry name" value="HIBYL-CoA-H"/>
</dbReference>
<evidence type="ECO:0000256" key="3">
    <source>
        <dbReference type="ARBA" id="ARBA00022801"/>
    </source>
</evidence>
<dbReference type="InterPro" id="IPR029045">
    <property type="entry name" value="ClpP/crotonase-like_dom_sf"/>
</dbReference>
<evidence type="ECO:0000313" key="5">
    <source>
        <dbReference type="EMBL" id="SDX07345.1"/>
    </source>
</evidence>
<dbReference type="EC" id="3.1.2.4" evidence="2"/>
<dbReference type="NCBIfam" id="NF004127">
    <property type="entry name" value="PRK05617.1"/>
    <property type="match status" value="1"/>
</dbReference>
<dbReference type="RefSeq" id="WP_092681467.1">
    <property type="nucleotide sequence ID" value="NZ_FNMZ01000003.1"/>
</dbReference>